<reference evidence="3" key="1">
    <citation type="journal article" date="2014" name="Genome Announc.">
        <title>Draft genome sequence of the plant-pathogenic soil fungus Rhizoctonia solani anastomosis group 3 strain Rhs1AP.</title>
        <authorList>
            <person name="Cubeta M.A."/>
            <person name="Thomas E."/>
            <person name="Dean R.A."/>
            <person name="Jabaji S."/>
            <person name="Neate S.M."/>
            <person name="Tavantzis S."/>
            <person name="Toda T."/>
            <person name="Vilgalys R."/>
            <person name="Bharathan N."/>
            <person name="Fedorova-Abrams N."/>
            <person name="Pakala S.B."/>
            <person name="Pakala S.M."/>
            <person name="Zafar N."/>
            <person name="Joardar V."/>
            <person name="Losada L."/>
            <person name="Nierman W.C."/>
        </authorList>
    </citation>
    <scope>NUCLEOTIDE SEQUENCE [LARGE SCALE GENOMIC DNA]</scope>
    <source>
        <strain evidence="3">AG-3</strain>
    </source>
</reference>
<organism evidence="2 3">
    <name type="scientific">Rhizoctonia solani AG-3 Rhs1AP</name>
    <dbReference type="NCBI Taxonomy" id="1086054"/>
    <lineage>
        <taxon>Eukaryota</taxon>
        <taxon>Fungi</taxon>
        <taxon>Dikarya</taxon>
        <taxon>Basidiomycota</taxon>
        <taxon>Agaricomycotina</taxon>
        <taxon>Agaricomycetes</taxon>
        <taxon>Cantharellales</taxon>
        <taxon>Ceratobasidiaceae</taxon>
        <taxon>Rhizoctonia</taxon>
    </lineage>
</organism>
<feature type="compositionally biased region" description="Polar residues" evidence="1">
    <location>
        <begin position="58"/>
        <end position="75"/>
    </location>
</feature>
<dbReference type="Proteomes" id="UP000030108">
    <property type="component" value="Unassembled WGS sequence"/>
</dbReference>
<evidence type="ECO:0000313" key="2">
    <source>
        <dbReference type="EMBL" id="EUC59747.1"/>
    </source>
</evidence>
<comment type="caution">
    <text evidence="2">The sequence shown here is derived from an EMBL/GenBank/DDBJ whole genome shotgun (WGS) entry which is preliminary data.</text>
</comment>
<feature type="compositionally biased region" description="Polar residues" evidence="1">
    <location>
        <begin position="107"/>
        <end position="116"/>
    </location>
</feature>
<evidence type="ECO:0000256" key="1">
    <source>
        <dbReference type="SAM" id="MobiDB-lite"/>
    </source>
</evidence>
<proteinExistence type="predicted"/>
<name>A0A0A1UL54_9AGAM</name>
<evidence type="ECO:0000313" key="3">
    <source>
        <dbReference type="Proteomes" id="UP000030108"/>
    </source>
</evidence>
<dbReference type="AlphaFoldDB" id="A0A0A1UL54"/>
<feature type="compositionally biased region" description="Low complexity" evidence="1">
    <location>
        <begin position="84"/>
        <end position="93"/>
    </location>
</feature>
<protein>
    <submittedName>
        <fullName evidence="2">Uncharacterized protein</fullName>
    </submittedName>
</protein>
<accession>A0A0A1UL54</accession>
<dbReference type="EMBL" id="JATN01000321">
    <property type="protein sequence ID" value="EUC59747.1"/>
    <property type="molecule type" value="Genomic_DNA"/>
</dbReference>
<gene>
    <name evidence="2" type="ORF">RSOL_322910</name>
</gene>
<feature type="region of interest" description="Disordered" evidence="1">
    <location>
        <begin position="32"/>
        <end position="120"/>
    </location>
</feature>
<feature type="compositionally biased region" description="Polar residues" evidence="1">
    <location>
        <begin position="32"/>
        <end position="51"/>
    </location>
</feature>
<sequence length="170" mass="18338">MTSAFPNQDTNDRGTKRVFHFASIEEIDSGIVSTYTPSSGQTTLTYTSPNHTVHRSAHPSTVDPNSTSYNQTSPCPTCDSPRCAAHTTTSPASPDSPPHPRPDSSLYPFQNPTRSANRGIIPATNGVERAWTIGVVASGGLGSMRLWCGGMSMSLGRALRRRLDSFRAWV</sequence>